<proteinExistence type="predicted"/>
<evidence type="ECO:0000256" key="4">
    <source>
        <dbReference type="ARBA" id="ARBA00023136"/>
    </source>
</evidence>
<reference evidence="7" key="1">
    <citation type="submission" date="2021-03" db="EMBL/GenBank/DDBJ databases">
        <authorList>
            <person name="Bekaert M."/>
        </authorList>
    </citation>
    <scope>NUCLEOTIDE SEQUENCE</scope>
</reference>
<comment type="subcellular location">
    <subcellularLocation>
        <location evidence="1">Membrane</location>
    </subcellularLocation>
</comment>
<dbReference type="AlphaFoldDB" id="A0A8S3QH62"/>
<dbReference type="EMBL" id="CAJPWZ010000527">
    <property type="protein sequence ID" value="CAG2195672.1"/>
    <property type="molecule type" value="Genomic_DNA"/>
</dbReference>
<protein>
    <recommendedName>
        <fullName evidence="6">G-protein coupled receptors family 1 profile domain-containing protein</fullName>
    </recommendedName>
</protein>
<name>A0A8S3QH62_MYTED</name>
<keyword evidence="2 5" id="KW-0812">Transmembrane</keyword>
<dbReference type="SMART" id="SM01381">
    <property type="entry name" value="7TM_GPCR_Srsx"/>
    <property type="match status" value="1"/>
</dbReference>
<dbReference type="OrthoDB" id="9990906at2759"/>
<gene>
    <name evidence="7" type="ORF">MEDL_10593</name>
</gene>
<feature type="transmembrane region" description="Helical" evidence="5">
    <location>
        <begin position="67"/>
        <end position="87"/>
    </location>
</feature>
<evidence type="ECO:0000313" key="7">
    <source>
        <dbReference type="EMBL" id="CAG2195672.1"/>
    </source>
</evidence>
<organism evidence="7 8">
    <name type="scientific">Mytilus edulis</name>
    <name type="common">Blue mussel</name>
    <dbReference type="NCBI Taxonomy" id="6550"/>
    <lineage>
        <taxon>Eukaryota</taxon>
        <taxon>Metazoa</taxon>
        <taxon>Spiralia</taxon>
        <taxon>Lophotrochozoa</taxon>
        <taxon>Mollusca</taxon>
        <taxon>Bivalvia</taxon>
        <taxon>Autobranchia</taxon>
        <taxon>Pteriomorphia</taxon>
        <taxon>Mytilida</taxon>
        <taxon>Mytiloidea</taxon>
        <taxon>Mytilidae</taxon>
        <taxon>Mytilinae</taxon>
        <taxon>Mytilus</taxon>
    </lineage>
</organism>
<feature type="transmembrane region" description="Helical" evidence="5">
    <location>
        <begin position="229"/>
        <end position="259"/>
    </location>
</feature>
<keyword evidence="3 5" id="KW-1133">Transmembrane helix</keyword>
<evidence type="ECO:0000256" key="3">
    <source>
        <dbReference type="ARBA" id="ARBA00022989"/>
    </source>
</evidence>
<feature type="transmembrane region" description="Helical" evidence="5">
    <location>
        <begin position="184"/>
        <end position="206"/>
    </location>
</feature>
<feature type="transmembrane region" description="Helical" evidence="5">
    <location>
        <begin position="280"/>
        <end position="305"/>
    </location>
</feature>
<dbReference type="CDD" id="cd14978">
    <property type="entry name" value="7tmA_FMRFamide_R-like"/>
    <property type="match status" value="1"/>
</dbReference>
<sequence length="377" mass="43742">MPGTKDQDNVMKSQALWKSLVLRDLSALKSQSSLSIKYKHMDLNDTNETLLAIGQEPARWGFWTQQIITPIIVVVGICGNVMSFLLMKTKSLRRKSYSHFLCALAVFDSLCLINRQITLIHEMMVDNGKDGVFTYYSDLSCQMFSFYEHVCYLMSSWLIVGMAAERVIAMCLPFKKTLIRTQTGACVTIFSILLVMSFTQIFRFIMMKNIGGLCQGDTYTHPEYIELHIYFYQLTLVLTLPFLLVLICNTLVIYQIYCVRKAAVSLTLRSRVVARSHRTTVMLLAIAFTYLITMLPLVIISFIWMVAMENSNVRMFFFLYPIQQFVSVISHCNYGVNFFIYILSGRSFRFELRRVFWIERRSTISTTKTREEIMRLQ</sequence>
<keyword evidence="4 5" id="KW-0472">Membrane</keyword>
<evidence type="ECO:0000259" key="6">
    <source>
        <dbReference type="PROSITE" id="PS50262"/>
    </source>
</evidence>
<feature type="transmembrane region" description="Helical" evidence="5">
    <location>
        <begin position="99"/>
        <end position="117"/>
    </location>
</feature>
<feature type="transmembrane region" description="Helical" evidence="5">
    <location>
        <begin position="325"/>
        <end position="344"/>
    </location>
</feature>
<evidence type="ECO:0000313" key="8">
    <source>
        <dbReference type="Proteomes" id="UP000683360"/>
    </source>
</evidence>
<dbReference type="InterPro" id="IPR000276">
    <property type="entry name" value="GPCR_Rhodpsn"/>
</dbReference>
<dbReference type="InterPro" id="IPR017452">
    <property type="entry name" value="GPCR_Rhodpsn_7TM"/>
</dbReference>
<accession>A0A8S3QH62</accession>
<feature type="domain" description="G-protein coupled receptors family 1 profile" evidence="6">
    <location>
        <begin position="79"/>
        <end position="341"/>
    </location>
</feature>
<dbReference type="Gene3D" id="1.20.1070.10">
    <property type="entry name" value="Rhodopsin 7-helix transmembrane proteins"/>
    <property type="match status" value="1"/>
</dbReference>
<evidence type="ECO:0000256" key="2">
    <source>
        <dbReference type="ARBA" id="ARBA00022692"/>
    </source>
</evidence>
<evidence type="ECO:0000256" key="1">
    <source>
        <dbReference type="ARBA" id="ARBA00004370"/>
    </source>
</evidence>
<dbReference type="PANTHER" id="PTHR46641">
    <property type="entry name" value="FMRFAMIDE RECEPTOR-RELATED"/>
    <property type="match status" value="1"/>
</dbReference>
<dbReference type="GO" id="GO:0004930">
    <property type="term" value="F:G protein-coupled receptor activity"/>
    <property type="evidence" value="ECO:0007669"/>
    <property type="project" value="InterPro"/>
</dbReference>
<dbReference type="PROSITE" id="PS50262">
    <property type="entry name" value="G_PROTEIN_RECEP_F1_2"/>
    <property type="match status" value="1"/>
</dbReference>
<dbReference type="PANTHER" id="PTHR46641:SF25">
    <property type="entry name" value="CNMAMIDE RECEPTOR-RELATED"/>
    <property type="match status" value="1"/>
</dbReference>
<keyword evidence="8" id="KW-1185">Reference proteome</keyword>
<dbReference type="Pfam" id="PF00001">
    <property type="entry name" value="7tm_1"/>
    <property type="match status" value="1"/>
</dbReference>
<dbReference type="PRINTS" id="PR00237">
    <property type="entry name" value="GPCRRHODOPSN"/>
</dbReference>
<dbReference type="SUPFAM" id="SSF81321">
    <property type="entry name" value="Family A G protein-coupled receptor-like"/>
    <property type="match status" value="1"/>
</dbReference>
<dbReference type="Proteomes" id="UP000683360">
    <property type="component" value="Unassembled WGS sequence"/>
</dbReference>
<comment type="caution">
    <text evidence="7">The sequence shown here is derived from an EMBL/GenBank/DDBJ whole genome shotgun (WGS) entry which is preliminary data.</text>
</comment>
<dbReference type="InterPro" id="IPR052954">
    <property type="entry name" value="GPCR-Ligand_Int"/>
</dbReference>
<evidence type="ECO:0000256" key="5">
    <source>
        <dbReference type="SAM" id="Phobius"/>
    </source>
</evidence>
<dbReference type="GO" id="GO:0016020">
    <property type="term" value="C:membrane"/>
    <property type="evidence" value="ECO:0007669"/>
    <property type="project" value="UniProtKB-SubCell"/>
</dbReference>